<evidence type="ECO:0000256" key="4">
    <source>
        <dbReference type="SAM" id="MobiDB-lite"/>
    </source>
</evidence>
<dbReference type="PANTHER" id="PTHR45527:SF1">
    <property type="entry name" value="FATTY ACID SYNTHASE"/>
    <property type="match status" value="1"/>
</dbReference>
<keyword evidence="7" id="KW-1185">Reference proteome</keyword>
<evidence type="ECO:0000256" key="2">
    <source>
        <dbReference type="ARBA" id="ARBA00022450"/>
    </source>
</evidence>
<dbReference type="PANTHER" id="PTHR45527">
    <property type="entry name" value="NONRIBOSOMAL PEPTIDE SYNTHETASE"/>
    <property type="match status" value="1"/>
</dbReference>
<dbReference type="InterPro" id="IPR036736">
    <property type="entry name" value="ACP-like_sf"/>
</dbReference>
<feature type="region of interest" description="Disordered" evidence="4">
    <location>
        <begin position="3282"/>
        <end position="3321"/>
    </location>
</feature>
<dbReference type="InterPro" id="IPR001242">
    <property type="entry name" value="Condensation_dom"/>
</dbReference>
<evidence type="ECO:0000313" key="7">
    <source>
        <dbReference type="Proteomes" id="UP001500751"/>
    </source>
</evidence>
<dbReference type="Gene3D" id="3.40.50.980">
    <property type="match status" value="6"/>
</dbReference>
<dbReference type="Gene3D" id="3.30.300.30">
    <property type="match status" value="3"/>
</dbReference>
<dbReference type="PROSITE" id="PS50075">
    <property type="entry name" value="CARRIER"/>
    <property type="match status" value="4"/>
</dbReference>
<dbReference type="InterPro" id="IPR029058">
    <property type="entry name" value="AB_hydrolase_fold"/>
</dbReference>
<dbReference type="InterPro" id="IPR020806">
    <property type="entry name" value="PKS_PP-bd"/>
</dbReference>
<feature type="domain" description="Carrier" evidence="5">
    <location>
        <begin position="2230"/>
        <end position="2305"/>
    </location>
</feature>
<feature type="domain" description="Carrier" evidence="5">
    <location>
        <begin position="3320"/>
        <end position="3395"/>
    </location>
</feature>
<dbReference type="EMBL" id="BAAAQN010000005">
    <property type="protein sequence ID" value="GAA2018227.1"/>
    <property type="molecule type" value="Genomic_DNA"/>
</dbReference>
<dbReference type="CDD" id="cd12117">
    <property type="entry name" value="A_NRPS_Srf_like"/>
    <property type="match status" value="1"/>
</dbReference>
<dbReference type="InterPro" id="IPR045851">
    <property type="entry name" value="AMP-bd_C_sf"/>
</dbReference>
<dbReference type="InterPro" id="IPR020845">
    <property type="entry name" value="AMP-binding_CS"/>
</dbReference>
<dbReference type="Gene3D" id="3.30.559.30">
    <property type="entry name" value="Nonribosomal peptide synthetase, condensation domain"/>
    <property type="match status" value="3"/>
</dbReference>
<organism evidence="6 7">
    <name type="scientific">Catenulispora yoronensis</name>
    <dbReference type="NCBI Taxonomy" id="450799"/>
    <lineage>
        <taxon>Bacteria</taxon>
        <taxon>Bacillati</taxon>
        <taxon>Actinomycetota</taxon>
        <taxon>Actinomycetes</taxon>
        <taxon>Catenulisporales</taxon>
        <taxon>Catenulisporaceae</taxon>
        <taxon>Catenulispora</taxon>
    </lineage>
</organism>
<dbReference type="CDD" id="cd19540">
    <property type="entry name" value="LCL_NRPS-like"/>
    <property type="match status" value="1"/>
</dbReference>
<dbReference type="Pfam" id="PF13193">
    <property type="entry name" value="AMP-binding_C"/>
    <property type="match status" value="3"/>
</dbReference>
<dbReference type="InterPro" id="IPR010071">
    <property type="entry name" value="AA_adenyl_dom"/>
</dbReference>
<dbReference type="CDD" id="cd19543">
    <property type="entry name" value="DCL_NRPS"/>
    <property type="match status" value="2"/>
</dbReference>
<sequence length="3639" mass="385823">MNQASRVADLPEPAEPRTAGSRSNGSQSTGSQSTESEAFGAAIQDSDPAGARAHRRREELLCGLFAQVLGLAEVDAEDDFFDLGGDSVASIRLLAATSRAGLLLEYRDVFELRTPAELAAVADEVPVGEAEPSGAAEDVPDPLADADPRERSEILDAFGPGVQVWPVTPLQEGLLFHAAYDHGAADPYLVQHPFRITGALDVPRLREAFANLLRRHAGLRAGFVTRRDGEVVQVVPAEVELPWREVDLSLAPDGGRDEVAALLRRDLRERFDPAAPPLLRVTVVTTAPREYLLVVTSHHVLWDGWSTNRALADLWSLYEGAELPEAVPFSGYLSWLARQDAESSLAVWDEALAGLEEPTLVAPGLDGALSGTPGRVVAELSEAESTALLDVARERGLTLNTLMQGMWALLLADLTGSSDVVFGATVSGRPPGIRGVEDMVGLLINNVPVRVRVDPAQPLEDLLAQIQRQQVALTPHHHVGLPALQRRTGHGRLFDTSTVCQNGPGDDRSLRAAGLSISGRDADEDEGFTHFPLSLEVFPGDRVRIELSFRPEAFEAGFVRALADRARRVFEIIAADPGRAAGRIDLLTAAEHAVLDAYSGVDGVDCEAVLPPLFQAQAAATPHDTAVVAADGKLSFAELNERANRLAHALIARGAGPDDLVAVLLPRTADAVVAWLGVLKAGCAYLPVEPGWPADRVAAMLADARPAAMVTDADHAPPGDLPVLRVDQVQLPGHGLPAHDPTDADRVRPLLPSHLAFVIHTSGSTGLPKCVALTQRGVVNMYHGQNSGYMDEAVVAAGGRRLRVALVSGFGFDAAWADLLRMVAGHELHLIDEELRKDAAALIDYSARHRIDSLSVTPLFATQLLAAGLLTAPGHRPGLISLGGDLVDEGLWTELAESGVPSYNFYGPTECTIDSTFSLIAAGTRTHVGRPVANGRAHILDSTLRPVPPGARGELYLAGPGLGRGYLNQAALTAERFVASPFGPPGSRLYRTGDLVRWTAEGDLEFLGRADDQVKIRGFRIEPGEVEAVLRAHPGVREVAVVAREDRPRVKRLAAYIVPASASQGSSGGADAAELRAYAATRLPDYMVPAAFVMLDALPLTRTGKVDRRALPVPEFTGSGAARPPRDVPEQVLCDLFADVLGVADVGVDDDFFELGGDSITSIQLAVRAHRSGLPLAPRDIFERRTVAELASAARDRPSDAAGPRASARLADPLADADAQERSELLAAFGPGAEAWPVTPLQEGMLFHAAYDRESVDPYTTQMLSDLEGVLDVPRLREAFAGLLARHASLRAGFVTRRSGELVQVVPARADLPWRAVDLSDLAPDEQRARLAELLRRDREERFDPAVPPLLRVTLVTTAPERHLLVLTGHHVLWDGWSNARALADLWSLYEGAELPEAVPFTEYLSWLTHQDAEEGLAAWDRALAGLPEPSLVAPEVDASLPALPGVIADELGPEATAALVAAARARGLTPNTLVQGVWALVLASLTRQPDVVFGATVSGRSPEVPGIEDIVGLLINTVPVRVALDPAMPFAELLATVQKQQAALSPYHHVGLPAIQQRSGRGTLFDTSTVFQNAPDNDGSEPATGLRISGREADQQVAGVHYPLSLVVVPGPNWRVELGYREDVYDRNAAQRVHDQVLRLLAAFAAEPDRVIGRLDPLSGSERALVLRTHGAGPVPAAPAGSVVELFAAVVRRTPSATALECGEVRVSYQELDERADALAARLTGLGVGAEDRVGVLVERSVEAVVAVLAVAKAGAAYLALDQRAPAERLRLMLAEAGAGVLITDATWRATAQLVHDGALVTVGGPDAAQPPEPEPSALPGANTDTSAGPVTAAAPDRRIHPDRLLYVVYTSGSTGTPKGVGARHQDAVALAFDSRFDGAAHERVLMHSPLSFDASTYEIWVPLLRGGTVAVLPPGDLDPRTVRRAVAEHRLTAVFMTTALFRLIATDSPDALTGLHEVWTGGEAVPPDAVRTVLQACPGLAVVDVYGPTEATTYATAHRPLTASDSVPDRLPIGRPLDDTRVYVLDGWLRPVGAGVPGELYIAGAGVARGYLGHPGLTSDRFVAEPFGPPGSRMYRTGDLVQWDADGALVFLARVDSQVKLRGFRIELGEVEAALAAHPAVRDAVVVVREDRPGDRRLVGYVVPIAPGDASGRDGQNSQDSRGYQDGPGVPGDIDLAAVTEFVRRRLPAYMVPAALMALDQVPLTVNGKVDHRALPVPEVEASTAGRGPRTVPEQVLCDLFAEVLGLERVGIDDDFFDLGGHSLLAMRLTSRVWTALGAQLTVRTLFEAPTVARLVQRLRDAGAARPALRALPRPDRIPMSFEQRRLWFLSELDGAVAYNIPLALRLTGPIDDEALRTALADVADRHEVLRTVFPAADGGGYQQVLTGPAARPELRIVATDPDRLAADLAAAADEPFRLTHELPIRAWLFGLGPQDHVLLLVVHHIACDEWSLEPMLRDLADAYEARRRGAVPNLPVPPVQYADYALWQRDMLGREDDPASLAARQSDFWRRTLAGIPAQLPLPFDRPRQVDAAPVAGIVWFAIPAPAASALATVARAGDATLYMALQAAVAVVLSRSGAGDDIPLGTATYGRPDEALDGLVGFFAKTVVLRTDLAGEPTFAELLQRVRETDLAAFANQDVPFESLVEALNPERLPGVNPLFQVSVSMQTGGWTGLELAGVEAAWQDAGPGLAPFDLSFVFDQPGPHSTDGAADSPAAPITASLRYRADLFDQATAEDLADRVVRVIEQVGAAPRTPVGRLAVLAPEERHRMLVGWNATARSVPRVTLPELFGAQAARTPDAPALVFGDVVLSYAELDRRSSRLAHELIARGAGPERLIALALPRSEQLTVSMLAVLKAGAAYLPIDPELPAERIAFVLGDAQPAAVLSTGTVAPGLPVGSDTPVLLLDDPALAAEVDRRPAGAPADADRISPLLPAHAAYVIYTSGSTGRPKGVVVSHAGVPSMVASQAAELAVDGDSRVLQFAPASFDASVWETWMALATGGCLVVAAEADRTAGDGLVDFLRRHRITHATLPPAVLLGTDFDADVAAGATLVTAGEACTRQVAEAARGFGRVVNAYGPTESTVCATMHRLDPGRPAAAAPIGRPLANTRVYVLDQALAPVPAGAPGELYLAGAGLARGYLNRPGLTAERFVADPFGAPGERMYRTGDLVSWSRDGELVFLGRTDEQVKVRGFRIEPGEIASALTGHDAVAQAAVVAREDRPGDTRLVAYVVLAADAASGTGIGPSELRDHLAERLPGYMVPAAVVVLDALPLTPNGKLDRAGLPVPGTGSGRTDGPAGPASAPDAGVAADTDTGDDADGRTATLRRLFAQTLGVERVGPDDAFFDLGGHSLLAVRLIGRVRALLGAEISIRTLFEAPTPAALAARLDDTPSDPFSNVIELQRGTGRGRPVFCFHPIGGLAWCYSALLPHLDRDQPVHGIQATESHGRFQPVASLAELADRYVDLITATHPHGPYLLMGWSLGGALAYEVAGRIEAAGGQVDLVVMFDSRPYERALTAGADTDDFVDWVAGEVLTSGGDAVLGERQSRALMDAALAIGTVLGPPTPDGYKGRVLSFAASRSVAELGSAEAAWSPFLRDVEHHTVDADHGSMMTKPVLDQAGPVLRAALAELPATD</sequence>
<feature type="region of interest" description="Disordered" evidence="4">
    <location>
        <begin position="2147"/>
        <end position="2172"/>
    </location>
</feature>
<feature type="region of interest" description="Disordered" evidence="4">
    <location>
        <begin position="1804"/>
        <end position="1836"/>
    </location>
</feature>
<dbReference type="Pfam" id="PF00550">
    <property type="entry name" value="PP-binding"/>
    <property type="match status" value="4"/>
</dbReference>
<evidence type="ECO:0000256" key="3">
    <source>
        <dbReference type="ARBA" id="ARBA00022553"/>
    </source>
</evidence>
<dbReference type="Gene3D" id="3.30.559.10">
    <property type="entry name" value="Chloramphenicol acetyltransferase-like domain"/>
    <property type="match status" value="3"/>
</dbReference>
<dbReference type="Pfam" id="PF00975">
    <property type="entry name" value="Thioesterase"/>
    <property type="match status" value="1"/>
</dbReference>
<feature type="compositionally biased region" description="Low complexity" evidence="4">
    <location>
        <begin position="3299"/>
        <end position="3316"/>
    </location>
</feature>
<comment type="cofactor">
    <cofactor evidence="1">
        <name>pantetheine 4'-phosphate</name>
        <dbReference type="ChEBI" id="CHEBI:47942"/>
    </cofactor>
</comment>
<evidence type="ECO:0000313" key="6">
    <source>
        <dbReference type="EMBL" id="GAA2018227.1"/>
    </source>
</evidence>
<comment type="caution">
    <text evidence="6">The sequence shown here is derived from an EMBL/GenBank/DDBJ whole genome shotgun (WGS) entry which is preliminary data.</text>
</comment>
<dbReference type="PROSITE" id="PS00455">
    <property type="entry name" value="AMP_BINDING"/>
    <property type="match status" value="3"/>
</dbReference>
<dbReference type="Gene3D" id="1.10.1200.10">
    <property type="entry name" value="ACP-like"/>
    <property type="match status" value="3"/>
</dbReference>
<dbReference type="InterPro" id="IPR020802">
    <property type="entry name" value="TesA-like"/>
</dbReference>
<dbReference type="Gene3D" id="3.40.50.1820">
    <property type="entry name" value="alpha/beta hydrolase"/>
    <property type="match status" value="1"/>
</dbReference>
<dbReference type="Pfam" id="PF00668">
    <property type="entry name" value="Condensation"/>
    <property type="match status" value="3"/>
</dbReference>
<dbReference type="NCBIfam" id="NF003417">
    <property type="entry name" value="PRK04813.1"/>
    <property type="match status" value="3"/>
</dbReference>
<feature type="domain" description="Carrier" evidence="5">
    <location>
        <begin position="1124"/>
        <end position="1198"/>
    </location>
</feature>
<name>A0ABP5F9Y6_9ACTN</name>
<dbReference type="InterPro" id="IPR000873">
    <property type="entry name" value="AMP-dep_synth/lig_dom"/>
</dbReference>
<feature type="region of interest" description="Disordered" evidence="4">
    <location>
        <begin position="125"/>
        <end position="146"/>
    </location>
</feature>
<evidence type="ECO:0000259" key="5">
    <source>
        <dbReference type="PROSITE" id="PS50075"/>
    </source>
</evidence>
<dbReference type="InterPro" id="IPR023213">
    <property type="entry name" value="CAT-like_dom_sf"/>
</dbReference>
<dbReference type="NCBIfam" id="TIGR01733">
    <property type="entry name" value="AA-adenyl-dom"/>
    <property type="match status" value="3"/>
</dbReference>
<evidence type="ECO:0000256" key="1">
    <source>
        <dbReference type="ARBA" id="ARBA00001957"/>
    </source>
</evidence>
<dbReference type="Proteomes" id="UP001500751">
    <property type="component" value="Unassembled WGS sequence"/>
</dbReference>
<feature type="domain" description="Carrier" evidence="5">
    <location>
        <begin position="52"/>
        <end position="126"/>
    </location>
</feature>
<protein>
    <recommendedName>
        <fullName evidence="5">Carrier domain-containing protein</fullName>
    </recommendedName>
</protein>
<dbReference type="SUPFAM" id="SSF47336">
    <property type="entry name" value="ACP-like"/>
    <property type="match status" value="4"/>
</dbReference>
<keyword evidence="2" id="KW-0596">Phosphopantetheine</keyword>
<accession>A0ABP5F9Y6</accession>
<dbReference type="InterPro" id="IPR025110">
    <property type="entry name" value="AMP-bd_C"/>
</dbReference>
<keyword evidence="3" id="KW-0597">Phosphoprotein</keyword>
<dbReference type="InterPro" id="IPR001031">
    <property type="entry name" value="Thioesterase"/>
</dbReference>
<reference evidence="7" key="1">
    <citation type="journal article" date="2019" name="Int. J. Syst. Evol. Microbiol.">
        <title>The Global Catalogue of Microorganisms (GCM) 10K type strain sequencing project: providing services to taxonomists for standard genome sequencing and annotation.</title>
        <authorList>
            <consortium name="The Broad Institute Genomics Platform"/>
            <consortium name="The Broad Institute Genome Sequencing Center for Infectious Disease"/>
            <person name="Wu L."/>
            <person name="Ma J."/>
        </authorList>
    </citation>
    <scope>NUCLEOTIDE SEQUENCE [LARGE SCALE GENOMIC DNA]</scope>
    <source>
        <strain evidence="7">JCM 16014</strain>
    </source>
</reference>
<feature type="region of interest" description="Disordered" evidence="4">
    <location>
        <begin position="1"/>
        <end position="51"/>
    </location>
</feature>
<dbReference type="SUPFAM" id="SSF53474">
    <property type="entry name" value="alpha/beta-Hydrolases"/>
    <property type="match status" value="1"/>
</dbReference>
<feature type="compositionally biased region" description="Low complexity" evidence="4">
    <location>
        <begin position="21"/>
        <end position="37"/>
    </location>
</feature>
<dbReference type="InterPro" id="IPR006162">
    <property type="entry name" value="Ppantetheine_attach_site"/>
</dbReference>
<dbReference type="InterPro" id="IPR009081">
    <property type="entry name" value="PP-bd_ACP"/>
</dbReference>
<dbReference type="CDD" id="cd05930">
    <property type="entry name" value="A_NRPS"/>
    <property type="match status" value="1"/>
</dbReference>
<dbReference type="PROSITE" id="PS00012">
    <property type="entry name" value="PHOSPHOPANTETHEINE"/>
    <property type="match status" value="3"/>
</dbReference>
<dbReference type="Gene3D" id="2.30.38.10">
    <property type="entry name" value="Luciferase, Domain 3"/>
    <property type="match status" value="3"/>
</dbReference>
<dbReference type="SUPFAM" id="SSF52777">
    <property type="entry name" value="CoA-dependent acyltransferases"/>
    <property type="match status" value="6"/>
</dbReference>
<dbReference type="SMART" id="SM00823">
    <property type="entry name" value="PKS_PP"/>
    <property type="match status" value="4"/>
</dbReference>
<dbReference type="SUPFAM" id="SSF56801">
    <property type="entry name" value="Acetyl-CoA synthetase-like"/>
    <property type="match status" value="3"/>
</dbReference>
<dbReference type="SMART" id="SM00824">
    <property type="entry name" value="PKS_TE"/>
    <property type="match status" value="1"/>
</dbReference>
<gene>
    <name evidence="6" type="ORF">GCM10009839_12950</name>
</gene>
<dbReference type="Pfam" id="PF00501">
    <property type="entry name" value="AMP-binding"/>
    <property type="match status" value="3"/>
</dbReference>
<dbReference type="RefSeq" id="WP_344664570.1">
    <property type="nucleotide sequence ID" value="NZ_BAAAQN010000005.1"/>
</dbReference>
<proteinExistence type="predicted"/>